<organism evidence="2 3">
    <name type="scientific">Sanguibacter gelidistatuariae</name>
    <dbReference type="NCBI Taxonomy" id="1814289"/>
    <lineage>
        <taxon>Bacteria</taxon>
        <taxon>Bacillati</taxon>
        <taxon>Actinomycetota</taxon>
        <taxon>Actinomycetes</taxon>
        <taxon>Micrococcales</taxon>
        <taxon>Sanguibacteraceae</taxon>
        <taxon>Sanguibacter</taxon>
    </lineage>
</organism>
<dbReference type="PANTHER" id="PTHR37314">
    <property type="entry name" value="SLR0142 PROTEIN"/>
    <property type="match status" value="1"/>
</dbReference>
<dbReference type="EMBL" id="FMYH01000007">
    <property type="protein sequence ID" value="SDD47933.1"/>
    <property type="molecule type" value="Genomic_DNA"/>
</dbReference>
<dbReference type="STRING" id="1814289.SAMN05216410_3392"/>
<proteinExistence type="predicted"/>
<evidence type="ECO:0000313" key="2">
    <source>
        <dbReference type="EMBL" id="SDD47933.1"/>
    </source>
</evidence>
<feature type="transmembrane region" description="Helical" evidence="1">
    <location>
        <begin position="214"/>
        <end position="234"/>
    </location>
</feature>
<dbReference type="PANTHER" id="PTHR37314:SF4">
    <property type="entry name" value="UPF0700 TRANSMEMBRANE PROTEIN YOAK"/>
    <property type="match status" value="1"/>
</dbReference>
<feature type="transmembrane region" description="Helical" evidence="1">
    <location>
        <begin position="129"/>
        <end position="147"/>
    </location>
</feature>
<keyword evidence="1" id="KW-0812">Transmembrane</keyword>
<protein>
    <submittedName>
        <fullName evidence="2">Uncharacterized membrane protein YoaK, UPF0700 family</fullName>
    </submittedName>
</protein>
<feature type="transmembrane region" description="Helical" evidence="1">
    <location>
        <begin position="103"/>
        <end position="123"/>
    </location>
</feature>
<sequence length="244" mass="25554">MREHLREAWHMIHPPRDDPHGPLPPLLLILSVVTGLVDSLSYLMLGHVFVANMTGNVIFLGFAVGGAEGFSIVTSITAILAFSVGALLGGRVDSTSHRHRGRLVFRAALIETVAVLLALGWVAISRDPFTGAGRYVLVVLLAVAMGLQNSAATSLNVPDLTTTVLTKTITGISADARVVGGQGSRVGRRGVSILAMFTGALVGALLVTGGHGRWVLVPAAALLAVVTAATVRYPRSQESWVAAR</sequence>
<dbReference type="AlphaFoldDB" id="A0A1G6V375"/>
<dbReference type="InterPro" id="IPR010699">
    <property type="entry name" value="DUF1275"/>
</dbReference>
<keyword evidence="1" id="KW-1133">Transmembrane helix</keyword>
<evidence type="ECO:0000313" key="3">
    <source>
        <dbReference type="Proteomes" id="UP000199039"/>
    </source>
</evidence>
<feature type="transmembrane region" description="Helical" evidence="1">
    <location>
        <begin position="191"/>
        <end position="208"/>
    </location>
</feature>
<dbReference type="Pfam" id="PF06912">
    <property type="entry name" value="DUF1275"/>
    <property type="match status" value="1"/>
</dbReference>
<accession>A0A1G6V375</accession>
<keyword evidence="3" id="KW-1185">Reference proteome</keyword>
<dbReference type="Proteomes" id="UP000199039">
    <property type="component" value="Unassembled WGS sequence"/>
</dbReference>
<reference evidence="2 3" key="1">
    <citation type="submission" date="2016-09" db="EMBL/GenBank/DDBJ databases">
        <authorList>
            <person name="Capua I."/>
            <person name="De Benedictis P."/>
            <person name="Joannis T."/>
            <person name="Lombin L.H."/>
            <person name="Cattoli G."/>
        </authorList>
    </citation>
    <scope>NUCLEOTIDE SEQUENCE [LARGE SCALE GENOMIC DNA]</scope>
    <source>
        <strain evidence="2 3">ISLP-3</strain>
    </source>
</reference>
<feature type="transmembrane region" description="Helical" evidence="1">
    <location>
        <begin position="57"/>
        <end position="82"/>
    </location>
</feature>
<name>A0A1G6V375_9MICO</name>
<keyword evidence="1" id="KW-0472">Membrane</keyword>
<evidence type="ECO:0000256" key="1">
    <source>
        <dbReference type="SAM" id="Phobius"/>
    </source>
</evidence>
<gene>
    <name evidence="2" type="ORF">SAMN05216410_3392</name>
</gene>
<feature type="transmembrane region" description="Helical" evidence="1">
    <location>
        <begin position="21"/>
        <end position="45"/>
    </location>
</feature>